<dbReference type="InterPro" id="IPR051938">
    <property type="entry name" value="Apopto_cytoskel_mod"/>
</dbReference>
<dbReference type="InterPro" id="IPR001623">
    <property type="entry name" value="DnaJ_domain"/>
</dbReference>
<dbReference type="Pfam" id="PF00226">
    <property type="entry name" value="DnaJ"/>
    <property type="match status" value="1"/>
</dbReference>
<dbReference type="PROSITE" id="PS50076">
    <property type="entry name" value="DNAJ_2"/>
    <property type="match status" value="1"/>
</dbReference>
<dbReference type="EMBL" id="WNWQ01000065">
    <property type="protein sequence ID" value="KAE9981032.1"/>
    <property type="molecule type" value="Genomic_DNA"/>
</dbReference>
<dbReference type="CDD" id="cd06257">
    <property type="entry name" value="DnaJ"/>
    <property type="match status" value="1"/>
</dbReference>
<feature type="compositionally biased region" description="Acidic residues" evidence="2">
    <location>
        <begin position="106"/>
        <end position="115"/>
    </location>
</feature>
<evidence type="ECO:0000313" key="4">
    <source>
        <dbReference type="EMBL" id="KAE9981032.1"/>
    </source>
</evidence>
<comment type="caution">
    <text evidence="4">The sequence shown here is derived from an EMBL/GenBank/DDBJ whole genome shotgun (WGS) entry which is preliminary data.</text>
</comment>
<feature type="compositionally biased region" description="Basic and acidic residues" evidence="2">
    <location>
        <begin position="64"/>
        <end position="82"/>
    </location>
</feature>
<dbReference type="SUPFAM" id="SSF46565">
    <property type="entry name" value="Chaperone J-domain"/>
    <property type="match status" value="1"/>
</dbReference>
<dbReference type="PANTHER" id="PTHR44145:SF3">
    <property type="entry name" value="DNAJ HOMOLOG SUBFAMILY A MEMBER 3, MITOCHONDRIAL"/>
    <property type="match status" value="1"/>
</dbReference>
<dbReference type="PANTHER" id="PTHR44145">
    <property type="entry name" value="DNAJ HOMOLOG SUBFAMILY A MEMBER 3, MITOCHONDRIAL"/>
    <property type="match status" value="1"/>
</dbReference>
<proteinExistence type="predicted"/>
<feature type="region of interest" description="Disordered" evidence="2">
    <location>
        <begin position="60"/>
        <end position="150"/>
    </location>
</feature>
<dbReference type="AlphaFoldDB" id="A0A8H3V106"/>
<dbReference type="SMART" id="SM00271">
    <property type="entry name" value="DnaJ"/>
    <property type="match status" value="1"/>
</dbReference>
<evidence type="ECO:0000313" key="5">
    <source>
        <dbReference type="Proteomes" id="UP000433883"/>
    </source>
</evidence>
<evidence type="ECO:0000256" key="2">
    <source>
        <dbReference type="SAM" id="MobiDB-lite"/>
    </source>
</evidence>
<gene>
    <name evidence="4" type="ORF">BLS_007950</name>
</gene>
<reference evidence="4 5" key="1">
    <citation type="submission" date="2019-11" db="EMBL/GenBank/DDBJ databases">
        <title>Venturia inaequalis Genome Resource.</title>
        <authorList>
            <person name="Lichtner F.J."/>
        </authorList>
    </citation>
    <scope>NUCLEOTIDE SEQUENCE [LARGE SCALE GENOMIC DNA]</scope>
    <source>
        <strain evidence="4">Bline_iso_100314</strain>
    </source>
</reference>
<organism evidence="4 5">
    <name type="scientific">Venturia inaequalis</name>
    <name type="common">Apple scab fungus</name>
    <dbReference type="NCBI Taxonomy" id="5025"/>
    <lineage>
        <taxon>Eukaryota</taxon>
        <taxon>Fungi</taxon>
        <taxon>Dikarya</taxon>
        <taxon>Ascomycota</taxon>
        <taxon>Pezizomycotina</taxon>
        <taxon>Dothideomycetes</taxon>
        <taxon>Pleosporomycetidae</taxon>
        <taxon>Venturiales</taxon>
        <taxon>Venturiaceae</taxon>
        <taxon>Venturia</taxon>
    </lineage>
</organism>
<dbReference type="Gene3D" id="1.10.287.110">
    <property type="entry name" value="DnaJ domain"/>
    <property type="match status" value="1"/>
</dbReference>
<dbReference type="Proteomes" id="UP000433883">
    <property type="component" value="Unassembled WGS sequence"/>
</dbReference>
<keyword evidence="1" id="KW-0143">Chaperone</keyword>
<protein>
    <recommendedName>
        <fullName evidence="3">J domain-containing protein</fullName>
    </recommendedName>
</protein>
<dbReference type="PRINTS" id="PR00625">
    <property type="entry name" value="JDOMAIN"/>
</dbReference>
<evidence type="ECO:0000259" key="3">
    <source>
        <dbReference type="PROSITE" id="PS50076"/>
    </source>
</evidence>
<accession>A0A8H3V106</accession>
<evidence type="ECO:0000256" key="1">
    <source>
        <dbReference type="ARBA" id="ARBA00023186"/>
    </source>
</evidence>
<sequence>MSTPMTPDRAYSALGLNENTPRKEIRKAYFRLALKHHPDKVKDEQAKKLASEQFRDIQSAYETLTHDRRADRPTLDALERRQARSSHAWTEFVGRSKRKKDYQAYGEEDEDEETDDVRYGEEAEEGVEDEDRRCRSDAEESEDGEEAVWPTTEMRTTGYIDPNYDEKDTISFDDAPKKRVIGDGGVKDVAFTAEKEEWEDFRNTVDQTPFVFEPPPLRKPIYKHDSALSNKQAIRLNKPPTESSRIQSEALTSRIMPRGLPRVIGMTKQGHPIHEGEDVNNNDDVKRGGNYLTAAQYNRFTRPQTAGLTIAKAVAWREAPVTEIKVLACQECFPGMGQWTVEEAVCGNCRGGLERIGGEVEEEGREVDISGMFLGGGEVENEDVVEGEMVGITFEDAAAALSREGVRSKIVDSATAEAMDLE</sequence>
<dbReference type="InterPro" id="IPR036869">
    <property type="entry name" value="J_dom_sf"/>
</dbReference>
<name>A0A8H3V106_VENIN</name>
<feature type="domain" description="J" evidence="3">
    <location>
        <begin position="9"/>
        <end position="79"/>
    </location>
</feature>